<dbReference type="Proteomes" id="UP001206595">
    <property type="component" value="Unassembled WGS sequence"/>
</dbReference>
<reference evidence="2" key="2">
    <citation type="journal article" date="2022" name="Proc. Natl. Acad. Sci. U.S.A.">
        <title>Diploid-dominant life cycles characterize the early evolution of Fungi.</title>
        <authorList>
            <person name="Amses K.R."/>
            <person name="Simmons D.R."/>
            <person name="Longcore J.E."/>
            <person name="Mondo S.J."/>
            <person name="Seto K."/>
            <person name="Jeronimo G.H."/>
            <person name="Bonds A.E."/>
            <person name="Quandt C.A."/>
            <person name="Davis W.J."/>
            <person name="Chang Y."/>
            <person name="Federici B.A."/>
            <person name="Kuo A."/>
            <person name="LaButti K."/>
            <person name="Pangilinan J."/>
            <person name="Andreopoulos W."/>
            <person name="Tritt A."/>
            <person name="Riley R."/>
            <person name="Hundley H."/>
            <person name="Johnson J."/>
            <person name="Lipzen A."/>
            <person name="Barry K."/>
            <person name="Lang B.F."/>
            <person name="Cuomo C.A."/>
            <person name="Buchler N.E."/>
            <person name="Grigoriev I.V."/>
            <person name="Spatafora J.W."/>
            <person name="Stajich J.E."/>
            <person name="James T.Y."/>
        </authorList>
    </citation>
    <scope>NUCLEOTIDE SEQUENCE</scope>
    <source>
        <strain evidence="2">AG</strain>
    </source>
</reference>
<evidence type="ECO:0000313" key="3">
    <source>
        <dbReference type="Proteomes" id="UP001206595"/>
    </source>
</evidence>
<protein>
    <submittedName>
        <fullName evidence="2">Uncharacterized protein</fullName>
    </submittedName>
</protein>
<gene>
    <name evidence="2" type="ORF">K450DRAFT_241267</name>
</gene>
<feature type="transmembrane region" description="Helical" evidence="1">
    <location>
        <begin position="41"/>
        <end position="60"/>
    </location>
</feature>
<keyword evidence="1" id="KW-0812">Transmembrane</keyword>
<dbReference type="EMBL" id="MU620918">
    <property type="protein sequence ID" value="KAI8579737.1"/>
    <property type="molecule type" value="Genomic_DNA"/>
</dbReference>
<reference evidence="2" key="1">
    <citation type="submission" date="2021-06" db="EMBL/GenBank/DDBJ databases">
        <authorList>
            <consortium name="DOE Joint Genome Institute"/>
            <person name="Mondo S.J."/>
            <person name="Amses K.R."/>
            <person name="Simmons D.R."/>
            <person name="Longcore J.E."/>
            <person name="Seto K."/>
            <person name="Alves G.H."/>
            <person name="Bonds A.E."/>
            <person name="Quandt C.A."/>
            <person name="Davis W.J."/>
            <person name="Chang Y."/>
            <person name="Letcher P.M."/>
            <person name="Powell M.J."/>
            <person name="Kuo A."/>
            <person name="Labutti K."/>
            <person name="Pangilinan J."/>
            <person name="Andreopoulos W."/>
            <person name="Tritt A."/>
            <person name="Riley R."/>
            <person name="Hundley H."/>
            <person name="Johnson J."/>
            <person name="Lipzen A."/>
            <person name="Barry K."/>
            <person name="Berbee M.L."/>
            <person name="Buchler N.E."/>
            <person name="Grigoriev I.V."/>
            <person name="Spatafora J.W."/>
            <person name="Stajich J.E."/>
            <person name="James T.Y."/>
        </authorList>
    </citation>
    <scope>NUCLEOTIDE SEQUENCE</scope>
    <source>
        <strain evidence="2">AG</strain>
    </source>
</reference>
<dbReference type="GeneID" id="75914410"/>
<keyword evidence="1" id="KW-0472">Membrane</keyword>
<organism evidence="2 3">
    <name type="scientific">Umbelopsis ramanniana AG</name>
    <dbReference type="NCBI Taxonomy" id="1314678"/>
    <lineage>
        <taxon>Eukaryota</taxon>
        <taxon>Fungi</taxon>
        <taxon>Fungi incertae sedis</taxon>
        <taxon>Mucoromycota</taxon>
        <taxon>Mucoromycotina</taxon>
        <taxon>Umbelopsidomycetes</taxon>
        <taxon>Umbelopsidales</taxon>
        <taxon>Umbelopsidaceae</taxon>
        <taxon>Umbelopsis</taxon>
    </lineage>
</organism>
<evidence type="ECO:0000256" key="1">
    <source>
        <dbReference type="SAM" id="Phobius"/>
    </source>
</evidence>
<keyword evidence="3" id="KW-1185">Reference proteome</keyword>
<sequence>MVGFLTGEVFAVGSWGCQALQDGSDLSHVYFWKCSWKKANMISVAFPCGPIVCVHGWLLGRFYRRLPVRHLPWFLEWQGCGRGQR</sequence>
<evidence type="ECO:0000313" key="2">
    <source>
        <dbReference type="EMBL" id="KAI8579737.1"/>
    </source>
</evidence>
<proteinExistence type="predicted"/>
<dbReference type="AlphaFoldDB" id="A0AAD5HD34"/>
<accession>A0AAD5HD34</accession>
<dbReference type="RefSeq" id="XP_051444741.1">
    <property type="nucleotide sequence ID" value="XM_051589065.1"/>
</dbReference>
<comment type="caution">
    <text evidence="2">The sequence shown here is derived from an EMBL/GenBank/DDBJ whole genome shotgun (WGS) entry which is preliminary data.</text>
</comment>
<name>A0AAD5HD34_UMBRA</name>
<keyword evidence="1" id="KW-1133">Transmembrane helix</keyword>